<protein>
    <submittedName>
        <fullName evidence="2">Uncharacterized protein</fullName>
    </submittedName>
</protein>
<reference evidence="3" key="1">
    <citation type="journal article" date="2010" name="Nat. Biotechnol.">
        <title>Draft genome sequence of the oilseed species Ricinus communis.</title>
        <authorList>
            <person name="Chan A.P."/>
            <person name="Crabtree J."/>
            <person name="Zhao Q."/>
            <person name="Lorenzi H."/>
            <person name="Orvis J."/>
            <person name="Puiu D."/>
            <person name="Melake-Berhan A."/>
            <person name="Jones K.M."/>
            <person name="Redman J."/>
            <person name="Chen G."/>
            <person name="Cahoon E.B."/>
            <person name="Gedil M."/>
            <person name="Stanke M."/>
            <person name="Haas B.J."/>
            <person name="Wortman J.R."/>
            <person name="Fraser-Liggett C.M."/>
            <person name="Ravel J."/>
            <person name="Rabinowicz P.D."/>
        </authorList>
    </citation>
    <scope>NUCLEOTIDE SEQUENCE [LARGE SCALE GENOMIC DNA]</scope>
    <source>
        <strain evidence="3">cv. Hale</strain>
    </source>
</reference>
<sequence>MPIKVINPAQHHPCPHQYHDGVADDGDPQSAYDEGGERQQNRDVGHWKMGVAESEPGRRPNKRYRNPNQHTFPSVQSVLHASMQQHDGRQQHQSSADEIAENPA</sequence>
<evidence type="ECO:0000313" key="2">
    <source>
        <dbReference type="EMBL" id="EEF26350.1"/>
    </source>
</evidence>
<proteinExistence type="predicted"/>
<organism evidence="2 3">
    <name type="scientific">Ricinus communis</name>
    <name type="common">Castor bean</name>
    <dbReference type="NCBI Taxonomy" id="3988"/>
    <lineage>
        <taxon>Eukaryota</taxon>
        <taxon>Viridiplantae</taxon>
        <taxon>Streptophyta</taxon>
        <taxon>Embryophyta</taxon>
        <taxon>Tracheophyta</taxon>
        <taxon>Spermatophyta</taxon>
        <taxon>Magnoliopsida</taxon>
        <taxon>eudicotyledons</taxon>
        <taxon>Gunneridae</taxon>
        <taxon>Pentapetalae</taxon>
        <taxon>rosids</taxon>
        <taxon>fabids</taxon>
        <taxon>Malpighiales</taxon>
        <taxon>Euphorbiaceae</taxon>
        <taxon>Acalyphoideae</taxon>
        <taxon>Acalypheae</taxon>
        <taxon>Ricinus</taxon>
    </lineage>
</organism>
<dbReference type="EMBL" id="EQ977503">
    <property type="protein sequence ID" value="EEF26350.1"/>
    <property type="molecule type" value="Genomic_DNA"/>
</dbReference>
<feature type="compositionally biased region" description="Basic and acidic residues" evidence="1">
    <location>
        <begin position="35"/>
        <end position="46"/>
    </location>
</feature>
<evidence type="ECO:0000313" key="3">
    <source>
        <dbReference type="Proteomes" id="UP000008311"/>
    </source>
</evidence>
<gene>
    <name evidence="2" type="ORF">RCOM_1780880</name>
</gene>
<evidence type="ECO:0000256" key="1">
    <source>
        <dbReference type="SAM" id="MobiDB-lite"/>
    </source>
</evidence>
<accession>B9TCR3</accession>
<feature type="region of interest" description="Disordered" evidence="1">
    <location>
        <begin position="1"/>
        <end position="104"/>
    </location>
</feature>
<dbReference type="Proteomes" id="UP000008311">
    <property type="component" value="Unassembled WGS sequence"/>
</dbReference>
<dbReference type="AlphaFoldDB" id="B9TCR3"/>
<keyword evidence="3" id="KW-1185">Reference proteome</keyword>
<feature type="compositionally biased region" description="Polar residues" evidence="1">
    <location>
        <begin position="66"/>
        <end position="96"/>
    </location>
</feature>
<name>B9TCR3_RICCO</name>
<dbReference type="InParanoid" id="B9TCR3"/>